<dbReference type="GO" id="GO:0046755">
    <property type="term" value="P:viral budding"/>
    <property type="evidence" value="ECO:0007669"/>
    <property type="project" value="TreeGrafter"/>
</dbReference>
<evidence type="ECO:0000256" key="4">
    <source>
        <dbReference type="ARBA" id="ARBA00022753"/>
    </source>
</evidence>
<evidence type="ECO:0000256" key="3">
    <source>
        <dbReference type="ARBA" id="ARBA00022448"/>
    </source>
</evidence>
<dbReference type="PANTHER" id="PTHR31547">
    <property type="entry name" value="MULTIVESICULAR BODY SUBUNIT 12B"/>
    <property type="match status" value="1"/>
</dbReference>
<comment type="function">
    <text evidence="7">Component of the ESCRT-I complex, a regulator of vesicular trafficking process. Required for the sorting of endocytic ubiquitinated cargos into multivesicular bodies.</text>
</comment>
<dbReference type="FunFam" id="2.100.10.50:FF:000002">
    <property type="entry name" value="Multivesicular body subunit 12B"/>
    <property type="match status" value="1"/>
</dbReference>
<dbReference type="KEGG" id="char:105905307"/>
<accession>A0A6P8FTD0</accession>
<dbReference type="OrthoDB" id="6021306at2759"/>
<dbReference type="GO" id="GO:0019075">
    <property type="term" value="P:virus maturation"/>
    <property type="evidence" value="ECO:0007669"/>
    <property type="project" value="TreeGrafter"/>
</dbReference>
<feature type="domain" description="UMA" evidence="8">
    <location>
        <begin position="214"/>
        <end position="263"/>
    </location>
</feature>
<keyword evidence="10" id="KW-1185">Reference proteome</keyword>
<evidence type="ECO:0000313" key="10">
    <source>
        <dbReference type="Proteomes" id="UP000515152"/>
    </source>
</evidence>
<proteinExistence type="inferred from homology"/>
<comment type="subcellular location">
    <subcellularLocation>
        <location evidence="1">Late endosome membrane</location>
        <topology evidence="1">Peripheral membrane protein</topology>
    </subcellularLocation>
</comment>
<keyword evidence="4" id="KW-0967">Endosome</keyword>
<dbReference type="Proteomes" id="UP000515152">
    <property type="component" value="Chromosome 7"/>
</dbReference>
<protein>
    <submittedName>
        <fullName evidence="11">Multivesicular body subunit 12B-like</fullName>
    </submittedName>
</protein>
<evidence type="ECO:0000259" key="8">
    <source>
        <dbReference type="PROSITE" id="PS51497"/>
    </source>
</evidence>
<dbReference type="GO" id="GO:0015031">
    <property type="term" value="P:protein transport"/>
    <property type="evidence" value="ECO:0007669"/>
    <property type="project" value="UniProtKB-KW"/>
</dbReference>
<keyword evidence="5" id="KW-0653">Protein transport</keyword>
<name>A0A6P8FTD0_CLUHA</name>
<evidence type="ECO:0000259" key="9">
    <source>
        <dbReference type="PROSITE" id="PS51498"/>
    </source>
</evidence>
<evidence type="ECO:0000256" key="7">
    <source>
        <dbReference type="ARBA" id="ARBA00053101"/>
    </source>
</evidence>
<evidence type="ECO:0000256" key="1">
    <source>
        <dbReference type="ARBA" id="ARBA00004633"/>
    </source>
</evidence>
<evidence type="ECO:0000256" key="5">
    <source>
        <dbReference type="ARBA" id="ARBA00022927"/>
    </source>
</evidence>
<dbReference type="AlphaFoldDB" id="A0A6P8FTD0"/>
<dbReference type="GO" id="GO:0042058">
    <property type="term" value="P:regulation of epidermal growth factor receptor signaling pathway"/>
    <property type="evidence" value="ECO:0007669"/>
    <property type="project" value="TreeGrafter"/>
</dbReference>
<dbReference type="Gene3D" id="2.100.10.50">
    <property type="match status" value="1"/>
</dbReference>
<feature type="domain" description="MABP" evidence="9">
    <location>
        <begin position="16"/>
        <end position="162"/>
    </location>
</feature>
<keyword evidence="6" id="KW-0472">Membrane</keyword>
<gene>
    <name evidence="11" type="primary">LOC105905307</name>
</gene>
<organism evidence="10 11">
    <name type="scientific">Clupea harengus</name>
    <name type="common">Atlantic herring</name>
    <dbReference type="NCBI Taxonomy" id="7950"/>
    <lineage>
        <taxon>Eukaryota</taxon>
        <taxon>Metazoa</taxon>
        <taxon>Chordata</taxon>
        <taxon>Craniata</taxon>
        <taxon>Vertebrata</taxon>
        <taxon>Euteleostomi</taxon>
        <taxon>Actinopterygii</taxon>
        <taxon>Neopterygii</taxon>
        <taxon>Teleostei</taxon>
        <taxon>Clupei</taxon>
        <taxon>Clupeiformes</taxon>
        <taxon>Clupeoidei</taxon>
        <taxon>Clupeidae</taxon>
        <taxon>Clupea</taxon>
    </lineage>
</organism>
<evidence type="ECO:0000256" key="6">
    <source>
        <dbReference type="ARBA" id="ARBA00023136"/>
    </source>
</evidence>
<dbReference type="RefSeq" id="XP_031426761.1">
    <property type="nucleotide sequence ID" value="XM_031570901.2"/>
</dbReference>
<dbReference type="GO" id="GO:0031902">
    <property type="term" value="C:late endosome membrane"/>
    <property type="evidence" value="ECO:0007669"/>
    <property type="project" value="UniProtKB-SubCell"/>
</dbReference>
<dbReference type="InterPro" id="IPR040297">
    <property type="entry name" value="MVB12B"/>
</dbReference>
<sequence>MPEVQEASRAQSPVTSDPITAVGVVASKNGAPADFYVVAQTTDGCDADLWKDGLFKSKVTRFLCFSRASSPQHVHEESVLVDLKLMDLKDSLPADFTPIQETIDTQQPALSKKRLCVKFAPRLSVATAVCEIQILGRSKHTPSNFTFIGELNGMSIWYRMGDLPQTPSLTLASMTLDGPTQHRPTSSSLASSLTKTRPVYELPHSGGLYTISAMDGIPFTISEKFVTKRQDVQQGSLMSISIKSAAEIEEEFQYTFSTEYSSAPYLASRHTQSQP</sequence>
<dbReference type="PROSITE" id="PS51498">
    <property type="entry name" value="MABP"/>
    <property type="match status" value="1"/>
</dbReference>
<dbReference type="GeneID" id="105905307"/>
<reference evidence="11" key="1">
    <citation type="submission" date="2025-08" db="UniProtKB">
        <authorList>
            <consortium name="RefSeq"/>
        </authorList>
    </citation>
    <scope>IDENTIFICATION</scope>
</reference>
<keyword evidence="3" id="KW-0813">Transport</keyword>
<dbReference type="InterPro" id="IPR018798">
    <property type="entry name" value="MVB12A/B"/>
</dbReference>
<comment type="similarity">
    <text evidence="2">Belongs to the MVB12 family.</text>
</comment>
<dbReference type="PROSITE" id="PS51497">
    <property type="entry name" value="UMA"/>
    <property type="match status" value="1"/>
</dbReference>
<evidence type="ECO:0000313" key="11">
    <source>
        <dbReference type="RefSeq" id="XP_031426761.1"/>
    </source>
</evidence>
<dbReference type="GO" id="GO:0000813">
    <property type="term" value="C:ESCRT I complex"/>
    <property type="evidence" value="ECO:0007669"/>
    <property type="project" value="InterPro"/>
</dbReference>
<dbReference type="InterPro" id="IPR023341">
    <property type="entry name" value="MABP"/>
</dbReference>
<dbReference type="InterPro" id="IPR023340">
    <property type="entry name" value="UMA"/>
</dbReference>
<dbReference type="PANTHER" id="PTHR31547:SF1">
    <property type="entry name" value="MULTIVESICULAR BODY SUBUNIT 12B"/>
    <property type="match status" value="1"/>
</dbReference>
<evidence type="ECO:0000256" key="2">
    <source>
        <dbReference type="ARBA" id="ARBA00010432"/>
    </source>
</evidence>
<dbReference type="Pfam" id="PF10240">
    <property type="entry name" value="DUF2464"/>
    <property type="match status" value="1"/>
</dbReference>